<feature type="transmembrane region" description="Helical" evidence="8">
    <location>
        <begin position="257"/>
        <end position="276"/>
    </location>
</feature>
<dbReference type="InterPro" id="IPR004853">
    <property type="entry name" value="Sugar_P_trans_dom"/>
</dbReference>
<evidence type="ECO:0000256" key="1">
    <source>
        <dbReference type="ARBA" id="ARBA00003420"/>
    </source>
</evidence>
<evidence type="ECO:0000256" key="4">
    <source>
        <dbReference type="ARBA" id="ARBA00011182"/>
    </source>
</evidence>
<dbReference type="InterPro" id="IPR050186">
    <property type="entry name" value="TPT_transporter"/>
</dbReference>
<evidence type="ECO:0000256" key="6">
    <source>
        <dbReference type="ARBA" id="ARBA00022989"/>
    </source>
</evidence>
<feature type="transmembrane region" description="Helical" evidence="8">
    <location>
        <begin position="222"/>
        <end position="245"/>
    </location>
</feature>
<sequence>DRDYKVAITDMGNYEHTASSEHSDDEDLLDSHQEKLDIDLEEQKNEKPKRPSSSLMMWIAINVFATIGIVGTSDWNMKTWMLTGGVQVFTNKRIFSDPSLRGAQLSFACFHFFVTFATLHIVSSSRFGYFERRKATVKEILPLGAAMCFNVVLPNLSLAFSSVMFYQTSRILLTPITAILNYTFYGKTIARQAAYTLIPVCLGVGIVSYYDVKPGASTQSTSFLGVVFAMTGVVASSVYTVWIGYFHKKLQLTSHQLLHNQSLCGAVMLLYFIPFIDAFPVWSEVPVSRWILILFSGLCASAINLSQFVIIDGAGPVASTVVGHSKTLSIVALGWITSGRGANDRSLFGVVIAVGGIVLYSVATTLFK</sequence>
<protein>
    <recommendedName>
        <fullName evidence="9">Sugar phosphate transporter domain-containing protein</fullName>
    </recommendedName>
</protein>
<reference evidence="10" key="1">
    <citation type="submission" date="2020-06" db="EMBL/GenBank/DDBJ databases">
        <authorList>
            <person name="Onetto C."/>
        </authorList>
    </citation>
    <scope>NUCLEOTIDE SEQUENCE</scope>
</reference>
<dbReference type="PANTHER" id="PTHR11132">
    <property type="entry name" value="SOLUTE CARRIER FAMILY 35"/>
    <property type="match status" value="1"/>
</dbReference>
<dbReference type="OrthoDB" id="5547497at2759"/>
<feature type="transmembrane region" description="Helical" evidence="8">
    <location>
        <begin position="105"/>
        <end position="128"/>
    </location>
</feature>
<feature type="non-terminal residue" evidence="10">
    <location>
        <position position="1"/>
    </location>
</feature>
<comment type="function">
    <text evidence="1">Involved in the import of GDP-mannose from the cytoplasm into the Golgi lumen.</text>
</comment>
<feature type="transmembrane region" description="Helical" evidence="8">
    <location>
        <begin position="55"/>
        <end position="73"/>
    </location>
</feature>
<evidence type="ECO:0000313" key="10">
    <source>
        <dbReference type="EMBL" id="CAD0093034.1"/>
    </source>
</evidence>
<proteinExistence type="inferred from homology"/>
<feature type="transmembrane region" description="Helical" evidence="8">
    <location>
        <begin position="192"/>
        <end position="210"/>
    </location>
</feature>
<feature type="transmembrane region" description="Helical" evidence="8">
    <location>
        <begin position="288"/>
        <end position="310"/>
    </location>
</feature>
<feature type="transmembrane region" description="Helical" evidence="8">
    <location>
        <begin position="348"/>
        <end position="367"/>
    </location>
</feature>
<name>A0A9N8PE78_9PEZI</name>
<feature type="domain" description="Sugar phosphate transporter" evidence="9">
    <location>
        <begin position="78"/>
        <end position="361"/>
    </location>
</feature>
<comment type="caution">
    <text evidence="10">The sequence shown here is derived from an EMBL/GenBank/DDBJ whole genome shotgun (WGS) entry which is preliminary data.</text>
</comment>
<comment type="similarity">
    <text evidence="3">Belongs to the TPT transporter family. SLC35D subfamily.</text>
</comment>
<dbReference type="Proteomes" id="UP000714618">
    <property type="component" value="Unassembled WGS sequence"/>
</dbReference>
<dbReference type="EMBL" id="CAIJEO010000005">
    <property type="protein sequence ID" value="CAD0093034.1"/>
    <property type="molecule type" value="Genomic_DNA"/>
</dbReference>
<dbReference type="AlphaFoldDB" id="A0A9N8PE78"/>
<accession>A0A9N8PE78</accession>
<evidence type="ECO:0000256" key="7">
    <source>
        <dbReference type="ARBA" id="ARBA00023136"/>
    </source>
</evidence>
<evidence type="ECO:0000256" key="2">
    <source>
        <dbReference type="ARBA" id="ARBA00004477"/>
    </source>
</evidence>
<evidence type="ECO:0000256" key="3">
    <source>
        <dbReference type="ARBA" id="ARBA00010425"/>
    </source>
</evidence>
<keyword evidence="5 8" id="KW-0812">Transmembrane</keyword>
<gene>
    <name evidence="10" type="ORF">AWRI4233_LOCUS4004</name>
</gene>
<evidence type="ECO:0000313" key="11">
    <source>
        <dbReference type="Proteomes" id="UP000714618"/>
    </source>
</evidence>
<feature type="transmembrane region" description="Helical" evidence="8">
    <location>
        <begin position="317"/>
        <end position="336"/>
    </location>
</feature>
<keyword evidence="11" id="KW-1185">Reference proteome</keyword>
<organism evidence="10 11">
    <name type="scientific">Aureobasidium mustum</name>
    <dbReference type="NCBI Taxonomy" id="2773714"/>
    <lineage>
        <taxon>Eukaryota</taxon>
        <taxon>Fungi</taxon>
        <taxon>Dikarya</taxon>
        <taxon>Ascomycota</taxon>
        <taxon>Pezizomycotina</taxon>
        <taxon>Dothideomycetes</taxon>
        <taxon>Dothideomycetidae</taxon>
        <taxon>Dothideales</taxon>
        <taxon>Saccotheciaceae</taxon>
        <taxon>Aureobasidium</taxon>
    </lineage>
</organism>
<keyword evidence="7 8" id="KW-0472">Membrane</keyword>
<evidence type="ECO:0000256" key="8">
    <source>
        <dbReference type="SAM" id="Phobius"/>
    </source>
</evidence>
<comment type="subcellular location">
    <subcellularLocation>
        <location evidence="2">Endoplasmic reticulum membrane</location>
        <topology evidence="2">Multi-pass membrane protein</topology>
    </subcellularLocation>
</comment>
<comment type="subunit">
    <text evidence="4">Homooligomer.</text>
</comment>
<dbReference type="Pfam" id="PF03151">
    <property type="entry name" value="TPT"/>
    <property type="match status" value="1"/>
</dbReference>
<evidence type="ECO:0000256" key="5">
    <source>
        <dbReference type="ARBA" id="ARBA00022692"/>
    </source>
</evidence>
<keyword evidence="6 8" id="KW-1133">Transmembrane helix</keyword>
<dbReference type="GO" id="GO:0005789">
    <property type="term" value="C:endoplasmic reticulum membrane"/>
    <property type="evidence" value="ECO:0007669"/>
    <property type="project" value="UniProtKB-SubCell"/>
</dbReference>
<evidence type="ECO:0000259" key="9">
    <source>
        <dbReference type="Pfam" id="PF03151"/>
    </source>
</evidence>
<feature type="transmembrane region" description="Helical" evidence="8">
    <location>
        <begin position="140"/>
        <end position="158"/>
    </location>
</feature>